<sequence>MKSLCHILLGLLSSVYAYSQSREISFDSEILEETRNIRLYVPENYTDDRAYPLIVVLDADYLFDLVVTNARFYASNDQMPESIVLGIDQKGQSDKDCIYDAENGFPAGKGADFFEFIGGELLPAIADKYNLANFKMIAGHLFSGNFINYFMFKDQPIFDAYIDIQPEFAPLLEKRIPDRLAALSSTKFYYLATGEDADKNQVERIHDLNTSMKKVKNEHVFYFFDSFENTDGHAAASCAIPRALNNIFAIYRPITPYEYKNNILTSENPVYEYLDTKYKRAEDLFGFRKPVSINDIMAIYAGCLKKEDMTSLEQLSELAKKEYPDTMLGYYFEAEYLEKTGDTKKATRAYKKAFGMKEIDFIHKDLIMERIEAINY</sequence>
<proteinExistence type="predicted"/>
<dbReference type="OrthoDB" id="1142077at2"/>
<dbReference type="InterPro" id="IPR000801">
    <property type="entry name" value="Esterase-like"/>
</dbReference>
<dbReference type="AlphaFoldDB" id="A0A1K1N3D8"/>
<dbReference type="EMBL" id="FPJE01000004">
    <property type="protein sequence ID" value="SFW29817.1"/>
    <property type="molecule type" value="Genomic_DNA"/>
</dbReference>
<keyword evidence="2" id="KW-1185">Reference proteome</keyword>
<evidence type="ECO:0000313" key="2">
    <source>
        <dbReference type="Proteomes" id="UP000182248"/>
    </source>
</evidence>
<dbReference type="STRING" id="1150368.SAMN02927921_00979"/>
<dbReference type="Proteomes" id="UP000182248">
    <property type="component" value="Unassembled WGS sequence"/>
</dbReference>
<dbReference type="InterPro" id="IPR050583">
    <property type="entry name" value="Mycobacterial_A85_antigen"/>
</dbReference>
<evidence type="ECO:0000313" key="1">
    <source>
        <dbReference type="EMBL" id="SFW29817.1"/>
    </source>
</evidence>
<accession>A0A1K1N3D8</accession>
<dbReference type="RefSeq" id="WP_072316262.1">
    <property type="nucleotide sequence ID" value="NZ_FPJE01000004.1"/>
</dbReference>
<dbReference type="InterPro" id="IPR011990">
    <property type="entry name" value="TPR-like_helical_dom_sf"/>
</dbReference>
<organism evidence="1 2">
    <name type="scientific">Sinomicrobium oceani</name>
    <dbReference type="NCBI Taxonomy" id="1150368"/>
    <lineage>
        <taxon>Bacteria</taxon>
        <taxon>Pseudomonadati</taxon>
        <taxon>Bacteroidota</taxon>
        <taxon>Flavobacteriia</taxon>
        <taxon>Flavobacteriales</taxon>
        <taxon>Flavobacteriaceae</taxon>
        <taxon>Sinomicrobium</taxon>
    </lineage>
</organism>
<protein>
    <recommendedName>
        <fullName evidence="3">Esterase</fullName>
    </recommendedName>
</protein>
<dbReference type="Gene3D" id="3.40.50.1820">
    <property type="entry name" value="alpha/beta hydrolase"/>
    <property type="match status" value="1"/>
</dbReference>
<dbReference type="PANTHER" id="PTHR48098:SF6">
    <property type="entry name" value="FERRI-BACILLIBACTIN ESTERASE BESA"/>
    <property type="match status" value="1"/>
</dbReference>
<reference evidence="1 2" key="1">
    <citation type="submission" date="2016-11" db="EMBL/GenBank/DDBJ databases">
        <authorList>
            <person name="Jaros S."/>
            <person name="Januszkiewicz K."/>
            <person name="Wedrychowicz H."/>
        </authorList>
    </citation>
    <scope>NUCLEOTIDE SEQUENCE [LARGE SCALE GENOMIC DNA]</scope>
    <source>
        <strain evidence="1 2">CGMCC 1.12145</strain>
    </source>
</reference>
<dbReference type="PANTHER" id="PTHR48098">
    <property type="entry name" value="ENTEROCHELIN ESTERASE-RELATED"/>
    <property type="match status" value="1"/>
</dbReference>
<evidence type="ECO:0008006" key="3">
    <source>
        <dbReference type="Google" id="ProtNLM"/>
    </source>
</evidence>
<dbReference type="InterPro" id="IPR029058">
    <property type="entry name" value="AB_hydrolase_fold"/>
</dbReference>
<name>A0A1K1N3D8_9FLAO</name>
<dbReference type="Gene3D" id="1.25.40.10">
    <property type="entry name" value="Tetratricopeptide repeat domain"/>
    <property type="match status" value="1"/>
</dbReference>
<dbReference type="Pfam" id="PF00756">
    <property type="entry name" value="Esterase"/>
    <property type="match status" value="1"/>
</dbReference>
<dbReference type="SUPFAM" id="SSF53474">
    <property type="entry name" value="alpha/beta-Hydrolases"/>
    <property type="match status" value="1"/>
</dbReference>
<gene>
    <name evidence="1" type="ORF">SAMN02927921_00979</name>
</gene>